<dbReference type="EMBL" id="MYFO01000038">
    <property type="protein sequence ID" value="TFE84123.1"/>
    <property type="molecule type" value="Genomic_DNA"/>
</dbReference>
<proteinExistence type="predicted"/>
<comment type="caution">
    <text evidence="1">The sequence shown here is derived from an EMBL/GenBank/DDBJ whole genome shotgun (WGS) entry which is preliminary data.</text>
</comment>
<protein>
    <submittedName>
        <fullName evidence="1">Uncharacterized protein</fullName>
    </submittedName>
</protein>
<gene>
    <name evidence="1" type="ORF">B5M42_21000</name>
</gene>
<accession>A0A4Y8PTF6</accession>
<keyword evidence="2" id="KW-1185">Reference proteome</keyword>
<evidence type="ECO:0000313" key="1">
    <source>
        <dbReference type="EMBL" id="TFE84123.1"/>
    </source>
</evidence>
<sequence length="215" mass="25164">MSAIGMKEIQKTLLDIMEEINSNRTESFNELAYIYATSKSESYLRDKLAISLQKKYADWIIAREYVHPKSVGITDNHRFDIAVLEINNNIAEPLLIIELKTWYCHDISKEAVWSSLVNDQKRIDALSAKINRAITSIQIISFTHITNKEDDLHNGIIKYQTFINNDILQAKKKYPEAIDQYFSNRMHPQQHFIKIETEAGIYQNRKIKNYLYLFS</sequence>
<dbReference type="RefSeq" id="WP_134756426.1">
    <property type="nucleotide sequence ID" value="NZ_MYFO02000001.1"/>
</dbReference>
<name>A0A4Y8PTF6_9BACL</name>
<dbReference type="AlphaFoldDB" id="A0A4Y8PTF6"/>
<reference evidence="1 2" key="1">
    <citation type="submission" date="2017-03" db="EMBL/GenBank/DDBJ databases">
        <title>Isolation of Levoglucosan Utilizing Bacteria.</title>
        <authorList>
            <person name="Arya A.S."/>
        </authorList>
    </citation>
    <scope>NUCLEOTIDE SEQUENCE [LARGE SCALE GENOMIC DNA]</scope>
    <source>
        <strain evidence="1 2">MEC069</strain>
    </source>
</reference>
<organism evidence="1 2">
    <name type="scientific">Paenibacillus athensensis</name>
    <dbReference type="NCBI Taxonomy" id="1967502"/>
    <lineage>
        <taxon>Bacteria</taxon>
        <taxon>Bacillati</taxon>
        <taxon>Bacillota</taxon>
        <taxon>Bacilli</taxon>
        <taxon>Bacillales</taxon>
        <taxon>Paenibacillaceae</taxon>
        <taxon>Paenibacillus</taxon>
    </lineage>
</organism>
<evidence type="ECO:0000313" key="2">
    <source>
        <dbReference type="Proteomes" id="UP000298246"/>
    </source>
</evidence>
<dbReference type="Proteomes" id="UP000298246">
    <property type="component" value="Unassembled WGS sequence"/>
</dbReference>